<dbReference type="RefSeq" id="WP_098491945.1">
    <property type="nucleotide sequence ID" value="NZ_NUWN01000075.1"/>
</dbReference>
<sequence>MLKYFFAFFLVLLFAVTGFFTFSYFATGEYDGTGMLYSINPYILVAS</sequence>
<reference evidence="1 2" key="1">
    <citation type="submission" date="2017-09" db="EMBL/GenBank/DDBJ databases">
        <title>Large-scale bioinformatics analysis of Bacillus genomes uncovers conserved roles of natural products in bacterial physiology.</title>
        <authorList>
            <consortium name="Agbiome Team Llc"/>
            <person name="Bleich R.M."/>
            <person name="Grubbs K.J."/>
            <person name="Santa Maria K.C."/>
            <person name="Allen S.E."/>
            <person name="Farag S."/>
            <person name="Shank E.A."/>
            <person name="Bowers A."/>
        </authorList>
    </citation>
    <scope>NUCLEOTIDE SEQUENCE [LARGE SCALE GENOMIC DNA]</scope>
    <source>
        <strain evidence="1 2">AFS083043</strain>
    </source>
</reference>
<dbReference type="AlphaFoldDB" id="A0A2B0LZ36"/>
<dbReference type="EMBL" id="NUWN01000075">
    <property type="protein sequence ID" value="PFK33806.1"/>
    <property type="molecule type" value="Genomic_DNA"/>
</dbReference>
<protein>
    <submittedName>
        <fullName evidence="1">Uncharacterized protein</fullName>
    </submittedName>
</protein>
<accession>A0A2B0LZ36</accession>
<name>A0A2B0LZ36_BACCE</name>
<gene>
    <name evidence="1" type="ORF">COI93_18040</name>
</gene>
<organism evidence="1 2">
    <name type="scientific">Bacillus cereus</name>
    <dbReference type="NCBI Taxonomy" id="1396"/>
    <lineage>
        <taxon>Bacteria</taxon>
        <taxon>Bacillati</taxon>
        <taxon>Bacillota</taxon>
        <taxon>Bacilli</taxon>
        <taxon>Bacillales</taxon>
        <taxon>Bacillaceae</taxon>
        <taxon>Bacillus</taxon>
        <taxon>Bacillus cereus group</taxon>
    </lineage>
</organism>
<comment type="caution">
    <text evidence="1">The sequence shown here is derived from an EMBL/GenBank/DDBJ whole genome shotgun (WGS) entry which is preliminary data.</text>
</comment>
<evidence type="ECO:0000313" key="1">
    <source>
        <dbReference type="EMBL" id="PFK33806.1"/>
    </source>
</evidence>
<evidence type="ECO:0000313" key="2">
    <source>
        <dbReference type="Proteomes" id="UP000242656"/>
    </source>
</evidence>
<dbReference type="Proteomes" id="UP000242656">
    <property type="component" value="Unassembled WGS sequence"/>
</dbReference>
<proteinExistence type="predicted"/>